<dbReference type="GO" id="GO:0030313">
    <property type="term" value="C:cell envelope"/>
    <property type="evidence" value="ECO:0007669"/>
    <property type="project" value="UniProtKB-SubCell"/>
</dbReference>
<dbReference type="InterPro" id="IPR008929">
    <property type="entry name" value="Chondroitin_lyas"/>
</dbReference>
<dbReference type="PANTHER" id="PTHR38045">
    <property type="entry name" value="CHROMOSOME 1, WHOLE GENOME SHOTGUN SEQUENCE"/>
    <property type="match status" value="1"/>
</dbReference>
<feature type="domain" description="Heparinase II/III-like C-terminal" evidence="3">
    <location>
        <begin position="378"/>
        <end position="577"/>
    </location>
</feature>
<organism evidence="4 5">
    <name type="scientific">Candidatus Ordinivivax streblomastigis</name>
    <dbReference type="NCBI Taxonomy" id="2540710"/>
    <lineage>
        <taxon>Bacteria</taxon>
        <taxon>Pseudomonadati</taxon>
        <taxon>Bacteroidota</taxon>
        <taxon>Bacteroidia</taxon>
        <taxon>Bacteroidales</taxon>
        <taxon>Candidatus Ordinivivax</taxon>
    </lineage>
</organism>
<evidence type="ECO:0000256" key="2">
    <source>
        <dbReference type="SAM" id="SignalP"/>
    </source>
</evidence>
<dbReference type="EMBL" id="SNRX01000064">
    <property type="protein sequence ID" value="KAA6300600.1"/>
    <property type="molecule type" value="Genomic_DNA"/>
</dbReference>
<keyword evidence="2" id="KW-0732">Signal</keyword>
<evidence type="ECO:0000313" key="4">
    <source>
        <dbReference type="EMBL" id="KAA6300600.1"/>
    </source>
</evidence>
<dbReference type="SUPFAM" id="SSF48230">
    <property type="entry name" value="Chondroitin AC/alginate lyase"/>
    <property type="match status" value="1"/>
</dbReference>
<evidence type="ECO:0000259" key="3">
    <source>
        <dbReference type="Pfam" id="PF07940"/>
    </source>
</evidence>
<comment type="caution">
    <text evidence="4">The sequence shown here is derived from an EMBL/GenBank/DDBJ whole genome shotgun (WGS) entry which is preliminary data.</text>
</comment>
<dbReference type="Gene3D" id="2.70.98.70">
    <property type="match status" value="1"/>
</dbReference>
<gene>
    <name evidence="4" type="ORF">EZS26_003260</name>
</gene>
<sequence length="621" mass="70255">MLRRFFVTLVVLFGYLALCPAQPAGHPRFLLLAGEEQQIKDNIANDKVWAKVHEAIMSESDKMLALPELKREVTKAGRMLSVSIETVRRMLYLGYAWRMTGEDKYFQKARKDLLTVSAFEDWHPIHFLDVSEMTFAVAAGYDCFFSLLSEQERSIIKDAILKKGLEPSLNSSYNWWLKDNANWNQNCNNGMAYGALAIYEDETELAKTIIDRSLQSIQLPMKGYAPDGASVEGRHYWATEYNILFLDAIEKNFGTDYGLASIPGFLESVYYAEQMICPSHFCFNYSDCEAGERRVNPAMFWYAARLNDPSLLWNEKYDLENLPVFTGAYSWTPVLMFWGRGIKLEKVTPPKKRFWIGRGITPVAVMRTSWTDSNAIFVGYKGGKASTSHSHIDAGSFIMEADGVRWATDPGSQGYGSAEVNLSSRGAFWDMSQNSERWTMFRLNNRSHNTLTVDNKLHNVKGFADIRSFSDKVDFMNVTSDISDVFSGQLASAVRGVAIVGEQYVVVRDEIKTLDKETTIRWSLFTEATATLSEKDNAINFSKDGKTMRLEVVQPAKVNLKTWSTVPENSYEDRNDGTMLVGFEVQLPANTEASFVVKLIPQSAKKTKATVPDLSRWPKNN</sequence>
<protein>
    <recommendedName>
        <fullName evidence="3">Heparinase II/III-like C-terminal domain-containing protein</fullName>
    </recommendedName>
</protein>
<dbReference type="AlphaFoldDB" id="A0A5M8NV56"/>
<dbReference type="Proteomes" id="UP000324575">
    <property type="component" value="Unassembled WGS sequence"/>
</dbReference>
<evidence type="ECO:0000256" key="1">
    <source>
        <dbReference type="ARBA" id="ARBA00004196"/>
    </source>
</evidence>
<evidence type="ECO:0000313" key="5">
    <source>
        <dbReference type="Proteomes" id="UP000324575"/>
    </source>
</evidence>
<dbReference type="Pfam" id="PF07940">
    <property type="entry name" value="Hepar_II_III_C"/>
    <property type="match status" value="1"/>
</dbReference>
<proteinExistence type="predicted"/>
<dbReference type="PANTHER" id="PTHR38045:SF1">
    <property type="entry name" value="HEPARINASE II_III-LIKE PROTEIN"/>
    <property type="match status" value="1"/>
</dbReference>
<comment type="subcellular location">
    <subcellularLocation>
        <location evidence="1">Cell envelope</location>
    </subcellularLocation>
</comment>
<dbReference type="GO" id="GO:0016829">
    <property type="term" value="F:lyase activity"/>
    <property type="evidence" value="ECO:0007669"/>
    <property type="project" value="InterPro"/>
</dbReference>
<dbReference type="Gene3D" id="1.50.10.100">
    <property type="entry name" value="Chondroitin AC/alginate lyase"/>
    <property type="match status" value="1"/>
</dbReference>
<feature type="signal peptide" evidence="2">
    <location>
        <begin position="1"/>
        <end position="23"/>
    </location>
</feature>
<accession>A0A5M8NV56</accession>
<reference evidence="4 5" key="1">
    <citation type="submission" date="2019-03" db="EMBL/GenBank/DDBJ databases">
        <title>Single cell metagenomics reveals metabolic interactions within the superorganism composed of flagellate Streblomastix strix and complex community of Bacteroidetes bacteria on its surface.</title>
        <authorList>
            <person name="Treitli S.C."/>
            <person name="Kolisko M."/>
            <person name="Husnik F."/>
            <person name="Keeling P."/>
            <person name="Hampl V."/>
        </authorList>
    </citation>
    <scope>NUCLEOTIDE SEQUENCE [LARGE SCALE GENOMIC DNA]</scope>
    <source>
        <strain evidence="4">St1</strain>
    </source>
</reference>
<dbReference type="InterPro" id="IPR012480">
    <property type="entry name" value="Hepar_II_III_C"/>
</dbReference>
<name>A0A5M8NV56_9BACT</name>
<feature type="chain" id="PRO_5024395385" description="Heparinase II/III-like C-terminal domain-containing protein" evidence="2">
    <location>
        <begin position="24"/>
        <end position="621"/>
    </location>
</feature>